<dbReference type="Pfam" id="PF21082">
    <property type="entry name" value="MS_channel_3rd"/>
    <property type="match status" value="1"/>
</dbReference>
<dbReference type="Gene3D" id="1.10.287.1260">
    <property type="match status" value="1"/>
</dbReference>
<dbReference type="Gene3D" id="2.30.30.60">
    <property type="match status" value="1"/>
</dbReference>
<feature type="transmembrane region" description="Helical" evidence="8">
    <location>
        <begin position="220"/>
        <end position="240"/>
    </location>
</feature>
<organism evidence="12 13">
    <name type="scientific">Roseobacter denitrificans (strain ATCC 33942 / OCh 114)</name>
    <name type="common">Erythrobacter sp. (strain OCh 114)</name>
    <name type="synonym">Roseobacter denitrificans</name>
    <dbReference type="NCBI Taxonomy" id="375451"/>
    <lineage>
        <taxon>Bacteria</taxon>
        <taxon>Pseudomonadati</taxon>
        <taxon>Pseudomonadota</taxon>
        <taxon>Alphaproteobacteria</taxon>
        <taxon>Rhodobacterales</taxon>
        <taxon>Roseobacteraceae</taxon>
        <taxon>Roseobacter</taxon>
    </lineage>
</organism>
<protein>
    <submittedName>
        <fullName evidence="12">Mechanosensitive ion channel protein, putative</fullName>
    </submittedName>
</protein>
<feature type="transmembrane region" description="Helical" evidence="8">
    <location>
        <begin position="294"/>
        <end position="317"/>
    </location>
</feature>
<feature type="domain" description="Mechanosensitive ion channel MscS C-terminal" evidence="10">
    <location>
        <begin position="580"/>
        <end position="668"/>
    </location>
</feature>
<keyword evidence="3" id="KW-1003">Cell membrane</keyword>
<dbReference type="InterPro" id="IPR045276">
    <property type="entry name" value="YbiO_bact"/>
</dbReference>
<dbReference type="InterPro" id="IPR049278">
    <property type="entry name" value="MS_channel_C"/>
</dbReference>
<comment type="subcellular location">
    <subcellularLocation>
        <location evidence="1">Cell membrane</location>
        <topology evidence="1">Multi-pass membrane protein</topology>
    </subcellularLocation>
</comment>
<evidence type="ECO:0000256" key="2">
    <source>
        <dbReference type="ARBA" id="ARBA00008017"/>
    </source>
</evidence>
<feature type="domain" description="Mechanosensitive ion channel transmembrane helices 2/3" evidence="11">
    <location>
        <begin position="469"/>
        <end position="509"/>
    </location>
</feature>
<evidence type="ECO:0000256" key="3">
    <source>
        <dbReference type="ARBA" id="ARBA00022475"/>
    </source>
</evidence>
<evidence type="ECO:0000313" key="13">
    <source>
        <dbReference type="Proteomes" id="UP000007029"/>
    </source>
</evidence>
<keyword evidence="13" id="KW-1185">Reference proteome</keyword>
<evidence type="ECO:0000313" key="12">
    <source>
        <dbReference type="EMBL" id="ABG29805.1"/>
    </source>
</evidence>
<feature type="transmembrane region" description="Helical" evidence="8">
    <location>
        <begin position="408"/>
        <end position="426"/>
    </location>
</feature>
<dbReference type="InterPro" id="IPR049142">
    <property type="entry name" value="MS_channel_1st"/>
</dbReference>
<dbReference type="KEGG" id="rde:RD1_0069"/>
<keyword evidence="6 8" id="KW-0472">Membrane</keyword>
<dbReference type="Gene3D" id="3.30.70.100">
    <property type="match status" value="1"/>
</dbReference>
<dbReference type="AlphaFoldDB" id="Q16DY8"/>
<sequence length="696" mass="73644">MSEGWPTASADDTPPKPLPRPSIGQSMTETRIEIVVTGGNAEATIDQLASQLQDSEAVVSGADTAAQPAELIASSISASAALPQNINAWFAQIAVSEGYQPLATLAICAVIFAIAYLLERVIARLLSGSVSEPVTTLQKLGNATRWGGARGLSLLAFYGMSLVGIHVVFDASTEAFELAAVALSSLMLPRAWLLVLEVLTGSQDPHRRANSLSDLEASHVMRSALCLVVFFAATAFARDFVLGVVDAGDSGALFAVATRALDAMATGFFFFSVRKPVGGLIVNALSCDTGNPKLFVRLLSRFWPALYIFLFLLQIIAEARGYLSGTLGEDASALKRSFAVFVLTPFIVASLGIWRDDLMSRTDWDRRGRVAGVFSLLEGTVTVGAAIFILYAWNIDPFATDLEGAKRILPGLVSAAIVTVIGVSAWRMISGFFDKGTVGGADDEANVPDGEGGVGGSRLETVLPILRTALAVLIGTVTVLLALSSLGVQIAPLLAGAGILGLAVGFGAQKIVEDIISGVLYLIEDAFRKGEYIETNEGQGVVDAIMLRSIRLRHHLGAVYTVPFSSIGTVQNHSRDWVTVKLSFEVAPTQDLEKVRKLVKKVGAQLMQDPELEGQFLAPLKSQGAVAMVGSNYKIGVKFTSKPGEQFLIRRKALNAIQKAFSENNVQIAAPRVIVDTGGEAAAAAAKTVIDRAAPA</sequence>
<feature type="domain" description="Mechanosensitive ion channel MscS" evidence="9">
    <location>
        <begin position="511"/>
        <end position="575"/>
    </location>
</feature>
<feature type="transmembrane region" description="Helical" evidence="8">
    <location>
        <begin position="152"/>
        <end position="169"/>
    </location>
</feature>
<evidence type="ECO:0000256" key="6">
    <source>
        <dbReference type="ARBA" id="ARBA00023136"/>
    </source>
</evidence>
<dbReference type="PANTHER" id="PTHR30460">
    <property type="entry name" value="MODERATE CONDUCTANCE MECHANOSENSITIVE CHANNEL YBIO"/>
    <property type="match status" value="1"/>
</dbReference>
<feature type="transmembrane region" description="Helical" evidence="8">
    <location>
        <begin position="252"/>
        <end position="273"/>
    </location>
</feature>
<dbReference type="EMBL" id="CP000362">
    <property type="protein sequence ID" value="ABG29805.1"/>
    <property type="molecule type" value="Genomic_DNA"/>
</dbReference>
<feature type="transmembrane region" description="Helical" evidence="8">
    <location>
        <begin position="99"/>
        <end position="118"/>
    </location>
</feature>
<feature type="transmembrane region" description="Helical" evidence="8">
    <location>
        <begin position="337"/>
        <end position="354"/>
    </location>
</feature>
<dbReference type="STRING" id="375451.RD1_0069"/>
<evidence type="ECO:0000256" key="5">
    <source>
        <dbReference type="ARBA" id="ARBA00022989"/>
    </source>
</evidence>
<dbReference type="InterPro" id="IPR011014">
    <property type="entry name" value="MscS_channel_TM-2"/>
</dbReference>
<evidence type="ECO:0000259" key="9">
    <source>
        <dbReference type="Pfam" id="PF00924"/>
    </source>
</evidence>
<feature type="transmembrane region" description="Helical" evidence="8">
    <location>
        <begin position="175"/>
        <end position="199"/>
    </location>
</feature>
<name>Q16DY8_ROSDO</name>
<evidence type="ECO:0000256" key="4">
    <source>
        <dbReference type="ARBA" id="ARBA00022692"/>
    </source>
</evidence>
<dbReference type="SUPFAM" id="SSF50182">
    <property type="entry name" value="Sm-like ribonucleoproteins"/>
    <property type="match status" value="1"/>
</dbReference>
<evidence type="ECO:0000256" key="8">
    <source>
        <dbReference type="SAM" id="Phobius"/>
    </source>
</evidence>
<dbReference type="PANTHER" id="PTHR30460:SF0">
    <property type="entry name" value="MODERATE CONDUCTANCE MECHANOSENSITIVE CHANNEL YBIO"/>
    <property type="match status" value="1"/>
</dbReference>
<gene>
    <name evidence="12" type="ordered locus">RD1_0069</name>
</gene>
<keyword evidence="5 8" id="KW-1133">Transmembrane helix</keyword>
<dbReference type="GO" id="GO:0008381">
    <property type="term" value="F:mechanosensitive monoatomic ion channel activity"/>
    <property type="evidence" value="ECO:0007669"/>
    <property type="project" value="InterPro"/>
</dbReference>
<keyword evidence="4 8" id="KW-0812">Transmembrane</keyword>
<dbReference type="eggNOG" id="COG0668">
    <property type="taxonomic scope" value="Bacteria"/>
</dbReference>
<dbReference type="Proteomes" id="UP000007029">
    <property type="component" value="Chromosome"/>
</dbReference>
<feature type="transmembrane region" description="Helical" evidence="8">
    <location>
        <begin position="465"/>
        <end position="484"/>
    </location>
</feature>
<dbReference type="Pfam" id="PF00924">
    <property type="entry name" value="MS_channel_2nd"/>
    <property type="match status" value="1"/>
</dbReference>
<feature type="transmembrane region" description="Helical" evidence="8">
    <location>
        <begin position="374"/>
        <end position="393"/>
    </location>
</feature>
<evidence type="ECO:0000259" key="10">
    <source>
        <dbReference type="Pfam" id="PF21082"/>
    </source>
</evidence>
<evidence type="ECO:0000256" key="1">
    <source>
        <dbReference type="ARBA" id="ARBA00004651"/>
    </source>
</evidence>
<proteinExistence type="inferred from homology"/>
<dbReference type="Pfam" id="PF21088">
    <property type="entry name" value="MS_channel_1st"/>
    <property type="match status" value="1"/>
</dbReference>
<dbReference type="InterPro" id="IPR011066">
    <property type="entry name" value="MscS_channel_C_sf"/>
</dbReference>
<dbReference type="InterPro" id="IPR006685">
    <property type="entry name" value="MscS_channel_2nd"/>
</dbReference>
<feature type="region of interest" description="Disordered" evidence="7">
    <location>
        <begin position="1"/>
        <end position="24"/>
    </location>
</feature>
<accession>Q16DY8</accession>
<dbReference type="HOGENOM" id="CLU_013626_3_1_5"/>
<dbReference type="InterPro" id="IPR010920">
    <property type="entry name" value="LSM_dom_sf"/>
</dbReference>
<reference evidence="12 13" key="1">
    <citation type="journal article" date="2007" name="J. Bacteriol.">
        <title>The complete genome sequence of Roseobacter denitrificans reveals a mixotrophic rather than photosynthetic metabolism.</title>
        <authorList>
            <person name="Swingley W.D."/>
            <person name="Sadekar S."/>
            <person name="Mastrian S.D."/>
            <person name="Matthies H.J."/>
            <person name="Hao J."/>
            <person name="Ramos H."/>
            <person name="Acharya C.R."/>
            <person name="Conrad A.L."/>
            <person name="Taylor H.L."/>
            <person name="Dejesa L.C."/>
            <person name="Shah M.K."/>
            <person name="O'huallachain M.E."/>
            <person name="Lince M.T."/>
            <person name="Blankenship R.E."/>
            <person name="Beatty J.T."/>
            <person name="Touchman J.W."/>
        </authorList>
    </citation>
    <scope>NUCLEOTIDE SEQUENCE [LARGE SCALE GENOMIC DNA]</scope>
    <source>
        <strain evidence="13">ATCC 33942 / OCh 114</strain>
    </source>
</reference>
<dbReference type="InterPro" id="IPR023408">
    <property type="entry name" value="MscS_beta-dom_sf"/>
</dbReference>
<dbReference type="SUPFAM" id="SSF82861">
    <property type="entry name" value="Mechanosensitive channel protein MscS (YggB), transmembrane region"/>
    <property type="match status" value="1"/>
</dbReference>
<evidence type="ECO:0000256" key="7">
    <source>
        <dbReference type="SAM" id="MobiDB-lite"/>
    </source>
</evidence>
<comment type="similarity">
    <text evidence="2">Belongs to the MscS (TC 1.A.23) family.</text>
</comment>
<evidence type="ECO:0000259" key="11">
    <source>
        <dbReference type="Pfam" id="PF21088"/>
    </source>
</evidence>
<dbReference type="GO" id="GO:0005886">
    <property type="term" value="C:plasma membrane"/>
    <property type="evidence" value="ECO:0007669"/>
    <property type="project" value="UniProtKB-SubCell"/>
</dbReference>
<dbReference type="SUPFAM" id="SSF82689">
    <property type="entry name" value="Mechanosensitive channel protein MscS (YggB), C-terminal domain"/>
    <property type="match status" value="1"/>
</dbReference>